<reference evidence="12 13" key="1">
    <citation type="submission" date="2018-03" db="EMBL/GenBank/DDBJ databases">
        <title>Rhodobacter veldkampii.</title>
        <authorList>
            <person name="Meyer T.E."/>
            <person name="Miller S."/>
            <person name="Lodha T."/>
            <person name="Gandham S."/>
            <person name="Chintalapati S."/>
            <person name="Chintalapati V.R."/>
        </authorList>
    </citation>
    <scope>NUCLEOTIDE SEQUENCE [LARGE SCALE GENOMIC DNA]</scope>
    <source>
        <strain evidence="12 13">DSM 11550</strain>
    </source>
</reference>
<feature type="compositionally biased region" description="Acidic residues" evidence="7">
    <location>
        <begin position="850"/>
        <end position="859"/>
    </location>
</feature>
<feature type="transmembrane region" description="Helical" evidence="8">
    <location>
        <begin position="252"/>
        <end position="274"/>
    </location>
</feature>
<dbReference type="PANTHER" id="PTHR30347">
    <property type="entry name" value="POTASSIUM CHANNEL RELATED"/>
    <property type="match status" value="1"/>
</dbReference>
<feature type="domain" description="Mechanosensitive ion channel MscS" evidence="9">
    <location>
        <begin position="641"/>
        <end position="708"/>
    </location>
</feature>
<dbReference type="InterPro" id="IPR010920">
    <property type="entry name" value="LSM_dom_sf"/>
</dbReference>
<feature type="region of interest" description="Disordered" evidence="7">
    <location>
        <begin position="836"/>
        <end position="859"/>
    </location>
</feature>
<dbReference type="Gene3D" id="3.30.70.100">
    <property type="match status" value="1"/>
</dbReference>
<evidence type="ECO:0000256" key="4">
    <source>
        <dbReference type="ARBA" id="ARBA00022692"/>
    </source>
</evidence>
<evidence type="ECO:0000256" key="2">
    <source>
        <dbReference type="ARBA" id="ARBA00008017"/>
    </source>
</evidence>
<dbReference type="InterPro" id="IPR022249">
    <property type="entry name" value="DUF3772"/>
</dbReference>
<evidence type="ECO:0000259" key="11">
    <source>
        <dbReference type="Pfam" id="PF21082"/>
    </source>
</evidence>
<evidence type="ECO:0000256" key="6">
    <source>
        <dbReference type="ARBA" id="ARBA00023136"/>
    </source>
</evidence>
<feature type="transmembrane region" description="Helical" evidence="8">
    <location>
        <begin position="625"/>
        <end position="654"/>
    </location>
</feature>
<keyword evidence="4 8" id="KW-0812">Transmembrane</keyword>
<dbReference type="SUPFAM" id="SSF50182">
    <property type="entry name" value="Sm-like ribonucleoproteins"/>
    <property type="match status" value="1"/>
</dbReference>
<comment type="caution">
    <text evidence="12">The sequence shown here is derived from an EMBL/GenBank/DDBJ whole genome shotgun (WGS) entry which is preliminary data.</text>
</comment>
<feature type="transmembrane region" description="Helical" evidence="8">
    <location>
        <begin position="12"/>
        <end position="34"/>
    </location>
</feature>
<evidence type="ECO:0000313" key="12">
    <source>
        <dbReference type="EMBL" id="PTE19187.1"/>
    </source>
</evidence>
<organism evidence="12 13">
    <name type="scientific">Phaeovulum veldkampii DSM 11550</name>
    <dbReference type="NCBI Taxonomy" id="1185920"/>
    <lineage>
        <taxon>Bacteria</taxon>
        <taxon>Pseudomonadati</taxon>
        <taxon>Pseudomonadota</taxon>
        <taxon>Alphaproteobacteria</taxon>
        <taxon>Rhodobacterales</taxon>
        <taxon>Paracoccaceae</taxon>
        <taxon>Phaeovulum</taxon>
    </lineage>
</organism>
<accession>A0A2T4JN59</accession>
<dbReference type="InterPro" id="IPR011066">
    <property type="entry name" value="MscS_channel_C_sf"/>
</dbReference>
<feature type="transmembrane region" description="Helical" evidence="8">
    <location>
        <begin position="455"/>
        <end position="477"/>
    </location>
</feature>
<evidence type="ECO:0000256" key="5">
    <source>
        <dbReference type="ARBA" id="ARBA00022989"/>
    </source>
</evidence>
<keyword evidence="13" id="KW-1185">Reference proteome</keyword>
<dbReference type="SUPFAM" id="SSF82689">
    <property type="entry name" value="Mechanosensitive channel protein MscS (YggB), C-terminal domain"/>
    <property type="match status" value="1"/>
</dbReference>
<evidence type="ECO:0000313" key="13">
    <source>
        <dbReference type="Proteomes" id="UP000241899"/>
    </source>
</evidence>
<proteinExistence type="inferred from homology"/>
<evidence type="ECO:0000256" key="3">
    <source>
        <dbReference type="ARBA" id="ARBA00022475"/>
    </source>
</evidence>
<evidence type="ECO:0000256" key="7">
    <source>
        <dbReference type="SAM" id="MobiDB-lite"/>
    </source>
</evidence>
<evidence type="ECO:0000259" key="10">
    <source>
        <dbReference type="Pfam" id="PF12607"/>
    </source>
</evidence>
<dbReference type="InterPro" id="IPR006685">
    <property type="entry name" value="MscS_channel_2nd"/>
</dbReference>
<evidence type="ECO:0000256" key="1">
    <source>
        <dbReference type="ARBA" id="ARBA00004651"/>
    </source>
</evidence>
<dbReference type="SUPFAM" id="SSF82861">
    <property type="entry name" value="Mechanosensitive channel protein MscS (YggB), transmembrane region"/>
    <property type="match status" value="1"/>
</dbReference>
<dbReference type="InterPro" id="IPR052702">
    <property type="entry name" value="MscS-like_channel"/>
</dbReference>
<dbReference type="Pfam" id="PF21082">
    <property type="entry name" value="MS_channel_3rd"/>
    <property type="match status" value="1"/>
</dbReference>
<dbReference type="InterPro" id="IPR006686">
    <property type="entry name" value="MscS_channel_CS"/>
</dbReference>
<feature type="transmembrane region" description="Helical" evidence="8">
    <location>
        <begin position="334"/>
        <end position="354"/>
    </location>
</feature>
<feature type="transmembrane region" description="Helical" evidence="8">
    <location>
        <begin position="428"/>
        <end position="449"/>
    </location>
</feature>
<dbReference type="Gene3D" id="2.30.30.60">
    <property type="match status" value="1"/>
</dbReference>
<protein>
    <submittedName>
        <fullName evidence="12">DUF3772 domain-containing protein</fullName>
    </submittedName>
</protein>
<dbReference type="InterPro" id="IPR049278">
    <property type="entry name" value="MS_channel_C"/>
</dbReference>
<dbReference type="Proteomes" id="UP000241899">
    <property type="component" value="Unassembled WGS sequence"/>
</dbReference>
<comment type="similarity">
    <text evidence="2">Belongs to the MscS (TC 1.A.23) family.</text>
</comment>
<dbReference type="OrthoDB" id="9799209at2"/>
<evidence type="ECO:0000256" key="8">
    <source>
        <dbReference type="SAM" id="Phobius"/>
    </source>
</evidence>
<feature type="transmembrane region" description="Helical" evidence="8">
    <location>
        <begin position="510"/>
        <end position="530"/>
    </location>
</feature>
<dbReference type="EMBL" id="PZKF01000001">
    <property type="protein sequence ID" value="PTE19187.1"/>
    <property type="molecule type" value="Genomic_DNA"/>
</dbReference>
<dbReference type="RefSeq" id="WP_107323318.1">
    <property type="nucleotide sequence ID" value="NZ_NHSP01000086.1"/>
</dbReference>
<keyword evidence="6 8" id="KW-0472">Membrane</keyword>
<gene>
    <name evidence="12" type="ORF">C5F46_00030</name>
</gene>
<dbReference type="PROSITE" id="PS01246">
    <property type="entry name" value="UPF0003"/>
    <property type="match status" value="1"/>
</dbReference>
<evidence type="ECO:0000259" key="9">
    <source>
        <dbReference type="Pfam" id="PF00924"/>
    </source>
</evidence>
<keyword evidence="3" id="KW-1003">Cell membrane</keyword>
<dbReference type="GO" id="GO:0005886">
    <property type="term" value="C:plasma membrane"/>
    <property type="evidence" value="ECO:0007669"/>
    <property type="project" value="UniProtKB-SubCell"/>
</dbReference>
<dbReference type="InterPro" id="IPR023408">
    <property type="entry name" value="MscS_beta-dom_sf"/>
</dbReference>
<sequence length="859" mass="92000">MTRAMMRQRGGAGVVGAVLRTLAMVCVLVFVLALPGAAQQAEEPDYKDWQAVAGKVEKTLTEAQTPDTELSTLRAEMVKWRNTFTNAQGVNADQIETVRGQVAALGTPPAEGEAEDPAIAKRRAELTETLASLQAPGIAAGEAASRADGLIRNIDRILRERQADKLLLLSPSPLNPVNWPAAVSLLRWTGAWIYDETIWRFTRPINWDTLRNNAPLIAVLVLVSGLLLARGGHWMGGIAGWLLGKTRMRGRYLIMGVMSLGQVLVPVMGAVLLVTALRSTSLFGPIMTRLFEMLPGLLLVVLMGWWLGQRVFPARPGDPTVLALNDERGTEGRFHAVMLGLALALHLVILNWIAPRAQDYLGGAGNIAAGKAEEIALRADAAMAVIWALLQIFAAISLFRLGQLLRRQARGQRATDDETAFRFKIFKWLGNGTILIALIAPILGWIGYISAANALIWPAISTLGVLALVATVQRFIGELYLLASQLRPSFDAADPPADGQSTAGGSLVQVLAGFVLLLVALPVLALIWGARVEDLVEVWTRFRAGVSLGGVRISPSSFVTFVAVFGIGYALTRLVQGALKSSVLPKTRIDKGGQNAIVSGLGYLGIFLATVLAITSAGIDLSSLAIVAGALSVGIGFGLQNIVSNFVSGIILLIERPISEGDWIEVGGQQGIVKSISVRSTRIETFDRTDVIIPNADFVSAQVTNWTRGNLTGRVIVKVGVAYGTDTRRVETILKEIAEAHPLVMLNPPPRVLFMGFGADSLQFEIRALLSDVNFQLSAASDMYHAIARRFAQEGIEIPFAQRDIWLRNPQALAMGAVPSRPEAAAADAPAAGTGAAVVASARPAPELMDNPETEDDSQ</sequence>
<dbReference type="GO" id="GO:0008381">
    <property type="term" value="F:mechanosensitive monoatomic ion channel activity"/>
    <property type="evidence" value="ECO:0007669"/>
    <property type="project" value="UniProtKB-ARBA"/>
</dbReference>
<dbReference type="AlphaFoldDB" id="A0A2T4JN59"/>
<feature type="domain" description="Mechanosensitive ion channel MscS C-terminal" evidence="11">
    <location>
        <begin position="717"/>
        <end position="798"/>
    </location>
</feature>
<keyword evidence="5 8" id="KW-1133">Transmembrane helix</keyword>
<feature type="transmembrane region" description="Helical" evidence="8">
    <location>
        <begin position="550"/>
        <end position="575"/>
    </location>
</feature>
<feature type="domain" description="DUF3772" evidence="10">
    <location>
        <begin position="140"/>
        <end position="184"/>
    </location>
</feature>
<feature type="transmembrane region" description="Helical" evidence="8">
    <location>
        <begin position="596"/>
        <end position="619"/>
    </location>
</feature>
<feature type="transmembrane region" description="Helical" evidence="8">
    <location>
        <begin position="286"/>
        <end position="307"/>
    </location>
</feature>
<dbReference type="Gene3D" id="1.10.287.1260">
    <property type="match status" value="1"/>
</dbReference>
<dbReference type="Pfam" id="PF12607">
    <property type="entry name" value="DUF3772"/>
    <property type="match status" value="1"/>
</dbReference>
<comment type="subcellular location">
    <subcellularLocation>
        <location evidence="1">Cell membrane</location>
        <topology evidence="1">Multi-pass membrane protein</topology>
    </subcellularLocation>
</comment>
<dbReference type="Pfam" id="PF00924">
    <property type="entry name" value="MS_channel_2nd"/>
    <property type="match status" value="1"/>
</dbReference>
<dbReference type="InterPro" id="IPR011014">
    <property type="entry name" value="MscS_channel_TM-2"/>
</dbReference>
<feature type="transmembrane region" description="Helical" evidence="8">
    <location>
        <begin position="381"/>
        <end position="401"/>
    </location>
</feature>
<name>A0A2T4JN59_9RHOB</name>
<dbReference type="PANTHER" id="PTHR30347:SF1">
    <property type="entry name" value="MECHANOSENSITIVE CHANNEL MSCK"/>
    <property type="match status" value="1"/>
</dbReference>